<organism evidence="2 3">
    <name type="scientific">Robbsia andropogonis</name>
    <dbReference type="NCBI Taxonomy" id="28092"/>
    <lineage>
        <taxon>Bacteria</taxon>
        <taxon>Pseudomonadati</taxon>
        <taxon>Pseudomonadota</taxon>
        <taxon>Betaproteobacteria</taxon>
        <taxon>Burkholderiales</taxon>
        <taxon>Burkholderiaceae</taxon>
        <taxon>Robbsia</taxon>
    </lineage>
</organism>
<feature type="region of interest" description="Disordered" evidence="1">
    <location>
        <begin position="1"/>
        <end position="47"/>
    </location>
</feature>
<evidence type="ECO:0000313" key="3">
    <source>
        <dbReference type="Proteomes" id="UP000033618"/>
    </source>
</evidence>
<dbReference type="PATRIC" id="fig|28092.6.peg.4979"/>
<feature type="compositionally biased region" description="Polar residues" evidence="1">
    <location>
        <begin position="1"/>
        <end position="44"/>
    </location>
</feature>
<proteinExistence type="predicted"/>
<dbReference type="Proteomes" id="UP000033618">
    <property type="component" value="Unassembled WGS sequence"/>
</dbReference>
<accession>A0A0F5JVB5</accession>
<reference evidence="2 3" key="1">
    <citation type="submission" date="2015-03" db="EMBL/GenBank/DDBJ databases">
        <title>Draft Genome Sequence of Burkholderia andropogonis type strain ICMP2807, isolated from Sorghum bicolor.</title>
        <authorList>
            <person name="Lopes-Santos L."/>
            <person name="Castro D.B."/>
            <person name="Ottoboni L.M."/>
            <person name="Park D."/>
            <person name="Weirc B.S."/>
            <person name="Destefano S.A."/>
        </authorList>
    </citation>
    <scope>NUCLEOTIDE SEQUENCE [LARGE SCALE GENOMIC DNA]</scope>
    <source>
        <strain evidence="2 3">ICMP2807</strain>
    </source>
</reference>
<keyword evidence="3" id="KW-1185">Reference proteome</keyword>
<evidence type="ECO:0000256" key="1">
    <source>
        <dbReference type="SAM" id="MobiDB-lite"/>
    </source>
</evidence>
<dbReference type="EMBL" id="LAQU01000031">
    <property type="protein sequence ID" value="KKB61811.1"/>
    <property type="molecule type" value="Genomic_DNA"/>
</dbReference>
<name>A0A0F5JVB5_9BURK</name>
<comment type="caution">
    <text evidence="2">The sequence shown here is derived from an EMBL/GenBank/DDBJ whole genome shotgun (WGS) entry which is preliminary data.</text>
</comment>
<sequence length="64" mass="7366">MFFKMHSNQSMPNERQPFATSPRDTVTRKQQGTLLNQSTHSSLEQKAIRPAFHLSTLLIRTRAP</sequence>
<protein>
    <submittedName>
        <fullName evidence="2">Uncharacterized protein</fullName>
    </submittedName>
</protein>
<evidence type="ECO:0000313" key="2">
    <source>
        <dbReference type="EMBL" id="KKB61811.1"/>
    </source>
</evidence>
<dbReference type="AlphaFoldDB" id="A0A0F5JVB5"/>
<gene>
    <name evidence="2" type="ORF">WM40_21145</name>
</gene>